<gene>
    <name evidence="8" type="ORF">AURANDRAFT_26154</name>
</gene>
<evidence type="ECO:0000256" key="3">
    <source>
        <dbReference type="ARBA" id="ARBA00023125"/>
    </source>
</evidence>
<feature type="domain" description="Transcription factor CBF/NF-Y/archaeal histone" evidence="7">
    <location>
        <begin position="18"/>
        <end position="83"/>
    </location>
</feature>
<dbReference type="CDD" id="cd22908">
    <property type="entry name" value="HFD_NFYC-like"/>
    <property type="match status" value="1"/>
</dbReference>
<dbReference type="PANTHER" id="PTHR10252:SF8">
    <property type="entry name" value="NUCLEAR TRANSCRIPTION FACTOR Y SUBUNIT GAMMA"/>
    <property type="match status" value="1"/>
</dbReference>
<dbReference type="InterPro" id="IPR009072">
    <property type="entry name" value="Histone-fold"/>
</dbReference>
<dbReference type="InterPro" id="IPR050568">
    <property type="entry name" value="Transcr_DNA_Rep_Reg"/>
</dbReference>
<evidence type="ECO:0000259" key="7">
    <source>
        <dbReference type="Pfam" id="PF00808"/>
    </source>
</evidence>
<dbReference type="eggNOG" id="KOG1657">
    <property type="taxonomic scope" value="Eukaryota"/>
</dbReference>
<dbReference type="SUPFAM" id="SSF47113">
    <property type="entry name" value="Histone-fold"/>
    <property type="match status" value="1"/>
</dbReference>
<dbReference type="GeneID" id="20220160"/>
<dbReference type="GO" id="GO:0005634">
    <property type="term" value="C:nucleus"/>
    <property type="evidence" value="ECO:0007669"/>
    <property type="project" value="UniProtKB-SubCell"/>
</dbReference>
<evidence type="ECO:0000313" key="9">
    <source>
        <dbReference type="Proteomes" id="UP000002729"/>
    </source>
</evidence>
<dbReference type="GO" id="GO:0000978">
    <property type="term" value="F:RNA polymerase II cis-regulatory region sequence-specific DNA binding"/>
    <property type="evidence" value="ECO:0007669"/>
    <property type="project" value="TreeGrafter"/>
</dbReference>
<evidence type="ECO:0000256" key="2">
    <source>
        <dbReference type="ARBA" id="ARBA00023015"/>
    </source>
</evidence>
<evidence type="ECO:0000256" key="4">
    <source>
        <dbReference type="ARBA" id="ARBA00023163"/>
    </source>
</evidence>
<dbReference type="InParanoid" id="F0Y8W7"/>
<dbReference type="KEGG" id="aaf:AURANDRAFT_26154"/>
<keyword evidence="9" id="KW-1185">Reference proteome</keyword>
<reference evidence="8 9" key="1">
    <citation type="journal article" date="2011" name="Proc. Natl. Acad. Sci. U.S.A.">
        <title>Niche of harmful alga Aureococcus anophagefferens revealed through ecogenomics.</title>
        <authorList>
            <person name="Gobler C.J."/>
            <person name="Berry D.L."/>
            <person name="Dyhrman S.T."/>
            <person name="Wilhelm S.W."/>
            <person name="Salamov A."/>
            <person name="Lobanov A.V."/>
            <person name="Zhang Y."/>
            <person name="Collier J.L."/>
            <person name="Wurch L.L."/>
            <person name="Kustka A.B."/>
            <person name="Dill B.D."/>
            <person name="Shah M."/>
            <person name="VerBerkmoes N.C."/>
            <person name="Kuo A."/>
            <person name="Terry A."/>
            <person name="Pangilinan J."/>
            <person name="Lindquist E.A."/>
            <person name="Lucas S."/>
            <person name="Paulsen I.T."/>
            <person name="Hattenrath-Lehmann T.K."/>
            <person name="Talmage S.C."/>
            <person name="Walker E.A."/>
            <person name="Koch F."/>
            <person name="Burson A.M."/>
            <person name="Marcoval M.A."/>
            <person name="Tang Y.Z."/>
            <person name="Lecleir G.R."/>
            <person name="Coyne K.J."/>
            <person name="Berg G.M."/>
            <person name="Bertrand E.M."/>
            <person name="Saito M.A."/>
            <person name="Gladyshev V.N."/>
            <person name="Grigoriev I.V."/>
        </authorList>
    </citation>
    <scope>NUCLEOTIDE SEQUENCE [LARGE SCALE GENOMIC DNA]</scope>
    <source>
        <strain evidence="9">CCMP 1984</strain>
    </source>
</reference>
<dbReference type="OrthoDB" id="1272441at2759"/>
<dbReference type="AlphaFoldDB" id="F0Y8W7"/>
<dbReference type="Proteomes" id="UP000002729">
    <property type="component" value="Unassembled WGS sequence"/>
</dbReference>
<dbReference type="RefSeq" id="XP_009036879.1">
    <property type="nucleotide sequence ID" value="XM_009038631.1"/>
</dbReference>
<keyword evidence="5" id="KW-0539">Nucleus</keyword>
<dbReference type="FunFam" id="1.10.20.10:FF:000062">
    <property type="entry name" value="Nuclear transcription factor Y subunit C"/>
    <property type="match status" value="1"/>
</dbReference>
<dbReference type="GO" id="GO:0046982">
    <property type="term" value="F:protein heterodimerization activity"/>
    <property type="evidence" value="ECO:0007669"/>
    <property type="project" value="InterPro"/>
</dbReference>
<evidence type="ECO:0000256" key="5">
    <source>
        <dbReference type="ARBA" id="ARBA00023242"/>
    </source>
</evidence>
<keyword evidence="4" id="KW-0804">Transcription</keyword>
<sequence>MEQLEITSEQSFKTHNDLPLARIKRIMKSDEDVRMISARARAEAPVLFAKACELFILELTLRSWCYSEQSKRTLQKEDISAAIHKTENFDFLVDSVGRSAPPPPPQP</sequence>
<protein>
    <recommendedName>
        <fullName evidence="7">Transcription factor CBF/NF-Y/archaeal histone domain-containing protein</fullName>
    </recommendedName>
</protein>
<evidence type="ECO:0000256" key="1">
    <source>
        <dbReference type="ARBA" id="ARBA00004123"/>
    </source>
</evidence>
<dbReference type="OMA" id="ANEMFIM"/>
<dbReference type="GO" id="GO:0000981">
    <property type="term" value="F:DNA-binding transcription factor activity, RNA polymerase II-specific"/>
    <property type="evidence" value="ECO:0007669"/>
    <property type="project" value="TreeGrafter"/>
</dbReference>
<proteinExistence type="inferred from homology"/>
<evidence type="ECO:0000256" key="6">
    <source>
        <dbReference type="ARBA" id="ARBA00038129"/>
    </source>
</evidence>
<keyword evidence="3" id="KW-0238">DNA-binding</keyword>
<name>F0Y8W7_AURAN</name>
<comment type="similarity">
    <text evidence="6">Belongs to the NFYC/HAP5 subunit family.</text>
</comment>
<organism evidence="9">
    <name type="scientific">Aureococcus anophagefferens</name>
    <name type="common">Harmful bloom alga</name>
    <dbReference type="NCBI Taxonomy" id="44056"/>
    <lineage>
        <taxon>Eukaryota</taxon>
        <taxon>Sar</taxon>
        <taxon>Stramenopiles</taxon>
        <taxon>Ochrophyta</taxon>
        <taxon>Pelagophyceae</taxon>
        <taxon>Pelagomonadales</taxon>
        <taxon>Pelagomonadaceae</taxon>
        <taxon>Aureococcus</taxon>
    </lineage>
</organism>
<keyword evidence="2" id="KW-0805">Transcription regulation</keyword>
<dbReference type="Gene3D" id="1.10.20.10">
    <property type="entry name" value="Histone, subunit A"/>
    <property type="match status" value="1"/>
</dbReference>
<accession>F0Y8W7</accession>
<dbReference type="InterPro" id="IPR003958">
    <property type="entry name" value="CBFA_NFYB_domain"/>
</dbReference>
<dbReference type="EMBL" id="GL833128">
    <property type="protein sequence ID" value="EGB08138.1"/>
    <property type="molecule type" value="Genomic_DNA"/>
</dbReference>
<evidence type="ECO:0000313" key="8">
    <source>
        <dbReference type="EMBL" id="EGB08138.1"/>
    </source>
</evidence>
<comment type="subcellular location">
    <subcellularLocation>
        <location evidence="1">Nucleus</location>
    </subcellularLocation>
</comment>
<dbReference type="PANTHER" id="PTHR10252">
    <property type="entry name" value="HISTONE-LIKE TRANSCRIPTION FACTOR CCAAT-RELATED"/>
    <property type="match status" value="1"/>
</dbReference>
<dbReference type="Pfam" id="PF00808">
    <property type="entry name" value="CBFD_NFYB_HMF"/>
    <property type="match status" value="1"/>
</dbReference>